<dbReference type="Proteomes" id="UP000031036">
    <property type="component" value="Unassembled WGS sequence"/>
</dbReference>
<keyword evidence="3" id="KW-1185">Reference proteome</keyword>
<dbReference type="EMBL" id="JPKZ01002673">
    <property type="protein sequence ID" value="KHN75557.1"/>
    <property type="molecule type" value="Genomic_DNA"/>
</dbReference>
<reference evidence="2 3" key="1">
    <citation type="submission" date="2014-11" db="EMBL/GenBank/DDBJ databases">
        <title>Genetic blueprint of the zoonotic pathogen Toxocara canis.</title>
        <authorList>
            <person name="Zhu X.-Q."/>
            <person name="Korhonen P.K."/>
            <person name="Cai H."/>
            <person name="Young N.D."/>
            <person name="Nejsum P."/>
            <person name="von Samson-Himmelstjerna G."/>
            <person name="Boag P.R."/>
            <person name="Tan P."/>
            <person name="Li Q."/>
            <person name="Min J."/>
            <person name="Yang Y."/>
            <person name="Wang X."/>
            <person name="Fang X."/>
            <person name="Hall R.S."/>
            <person name="Hofmann A."/>
            <person name="Sternberg P.W."/>
            <person name="Jex A.R."/>
            <person name="Gasser R.B."/>
        </authorList>
    </citation>
    <scope>NUCLEOTIDE SEQUENCE [LARGE SCALE GENOMIC DNA]</scope>
    <source>
        <strain evidence="2">PN_DK_2014</strain>
    </source>
</reference>
<feature type="signal peptide" evidence="1">
    <location>
        <begin position="1"/>
        <end position="20"/>
    </location>
</feature>
<proteinExistence type="predicted"/>
<dbReference type="OrthoDB" id="5817392at2759"/>
<feature type="chain" id="PRO_5002095870" evidence="1">
    <location>
        <begin position="21"/>
        <end position="216"/>
    </location>
</feature>
<comment type="caution">
    <text evidence="2">The sequence shown here is derived from an EMBL/GenBank/DDBJ whole genome shotgun (WGS) entry which is preliminary data.</text>
</comment>
<accession>A0A0B2V274</accession>
<gene>
    <name evidence="2" type="ORF">Tcan_11691</name>
</gene>
<dbReference type="PROSITE" id="PS51257">
    <property type="entry name" value="PROKAR_LIPOPROTEIN"/>
    <property type="match status" value="1"/>
</dbReference>
<organism evidence="2 3">
    <name type="scientific">Toxocara canis</name>
    <name type="common">Canine roundworm</name>
    <dbReference type="NCBI Taxonomy" id="6265"/>
    <lineage>
        <taxon>Eukaryota</taxon>
        <taxon>Metazoa</taxon>
        <taxon>Ecdysozoa</taxon>
        <taxon>Nematoda</taxon>
        <taxon>Chromadorea</taxon>
        <taxon>Rhabditida</taxon>
        <taxon>Spirurina</taxon>
        <taxon>Ascaridomorpha</taxon>
        <taxon>Ascaridoidea</taxon>
        <taxon>Toxocaridae</taxon>
        <taxon>Toxocara</taxon>
    </lineage>
</organism>
<name>A0A0B2V274_TOXCA</name>
<evidence type="ECO:0000256" key="1">
    <source>
        <dbReference type="SAM" id="SignalP"/>
    </source>
</evidence>
<evidence type="ECO:0000313" key="3">
    <source>
        <dbReference type="Proteomes" id="UP000031036"/>
    </source>
</evidence>
<dbReference type="AlphaFoldDB" id="A0A0B2V274"/>
<evidence type="ECO:0000313" key="2">
    <source>
        <dbReference type="EMBL" id="KHN75557.1"/>
    </source>
</evidence>
<sequence length="216" mass="23022">MKQKTGRLILLTAVIHVSCGCSTAPPATCYSGTAFANDQSGITFESCRDDCLKDWCSARYVHDSTPIVEYHCANAHPIEPFTMRCGEGASAINNGGCQRAVASNGQPCYYCCCQGTACNDPRTFLSEVSAYLEGGFLGSSSLADTKLNYLLPSCLLAAFGIAFGNVGRRTAGSDGDADCRDHCTVIDIFQTAFLLHFAGHATFVRAASKLCKVPEQ</sequence>
<keyword evidence="1" id="KW-0732">Signal</keyword>
<protein>
    <submittedName>
        <fullName evidence="2">Uncharacterized protein</fullName>
    </submittedName>
</protein>